<evidence type="ECO:0000259" key="8">
    <source>
        <dbReference type="PROSITE" id="PS50850"/>
    </source>
</evidence>
<gene>
    <name evidence="9" type="ORF">B1812_05675</name>
</gene>
<dbReference type="STRING" id="655015.B1812_05675"/>
<feature type="transmembrane region" description="Helical" evidence="7">
    <location>
        <begin position="81"/>
        <end position="106"/>
    </location>
</feature>
<reference evidence="9 10" key="1">
    <citation type="submission" date="2017-02" db="EMBL/GenBank/DDBJ databases">
        <authorList>
            <person name="Peterson S.W."/>
        </authorList>
    </citation>
    <scope>NUCLEOTIDE SEQUENCE [LARGE SCALE GENOMIC DNA]</scope>
    <source>
        <strain evidence="9 10">S285</strain>
    </source>
</reference>
<evidence type="ECO:0000256" key="7">
    <source>
        <dbReference type="SAM" id="Phobius"/>
    </source>
</evidence>
<dbReference type="InterPro" id="IPR020846">
    <property type="entry name" value="MFS_dom"/>
</dbReference>
<evidence type="ECO:0000256" key="6">
    <source>
        <dbReference type="ARBA" id="ARBA00023136"/>
    </source>
</evidence>
<keyword evidence="10" id="KW-1185">Reference proteome</keyword>
<keyword evidence="4 7" id="KW-0812">Transmembrane</keyword>
<dbReference type="Gene3D" id="1.20.1250.20">
    <property type="entry name" value="MFS general substrate transporter like domains"/>
    <property type="match status" value="1"/>
</dbReference>
<evidence type="ECO:0000313" key="10">
    <source>
        <dbReference type="Proteomes" id="UP000193978"/>
    </source>
</evidence>
<evidence type="ECO:0000313" key="9">
    <source>
        <dbReference type="EMBL" id="ARN80642.1"/>
    </source>
</evidence>
<feature type="transmembrane region" description="Helical" evidence="7">
    <location>
        <begin position="302"/>
        <end position="322"/>
    </location>
</feature>
<dbReference type="SUPFAM" id="SSF103473">
    <property type="entry name" value="MFS general substrate transporter"/>
    <property type="match status" value="1"/>
</dbReference>
<protein>
    <submittedName>
        <fullName evidence="9">MFS transporter</fullName>
    </submittedName>
</protein>
<keyword evidence="3" id="KW-1003">Cell membrane</keyword>
<proteinExistence type="predicted"/>
<evidence type="ECO:0000256" key="5">
    <source>
        <dbReference type="ARBA" id="ARBA00022989"/>
    </source>
</evidence>
<feature type="domain" description="Major facilitator superfamily (MFS) profile" evidence="8">
    <location>
        <begin position="15"/>
        <end position="463"/>
    </location>
</feature>
<keyword evidence="2" id="KW-0813">Transport</keyword>
<dbReference type="OrthoDB" id="9812221at2"/>
<evidence type="ECO:0000256" key="3">
    <source>
        <dbReference type="ARBA" id="ARBA00022475"/>
    </source>
</evidence>
<name>A0A1W6MSW0_9HYPH</name>
<dbReference type="InterPro" id="IPR011701">
    <property type="entry name" value="MFS"/>
</dbReference>
<feature type="transmembrane region" description="Helical" evidence="7">
    <location>
        <begin position="51"/>
        <end position="69"/>
    </location>
</feature>
<feature type="transmembrane region" description="Helical" evidence="7">
    <location>
        <begin position="168"/>
        <end position="188"/>
    </location>
</feature>
<dbReference type="PRINTS" id="PR01036">
    <property type="entry name" value="TCRTETB"/>
</dbReference>
<dbReference type="PROSITE" id="PS50850">
    <property type="entry name" value="MFS"/>
    <property type="match status" value="1"/>
</dbReference>
<feature type="transmembrane region" description="Helical" evidence="7">
    <location>
        <begin position="225"/>
        <end position="247"/>
    </location>
</feature>
<dbReference type="EMBL" id="CP019948">
    <property type="protein sequence ID" value="ARN80642.1"/>
    <property type="molecule type" value="Genomic_DNA"/>
</dbReference>
<feature type="transmembrane region" description="Helical" evidence="7">
    <location>
        <begin position="112"/>
        <end position="130"/>
    </location>
</feature>
<evidence type="ECO:0000256" key="2">
    <source>
        <dbReference type="ARBA" id="ARBA00022448"/>
    </source>
</evidence>
<dbReference type="KEGG" id="mbry:B1812_05675"/>
<feature type="transmembrane region" description="Helical" evidence="7">
    <location>
        <begin position="334"/>
        <end position="355"/>
    </location>
</feature>
<feature type="transmembrane region" description="Helical" evidence="7">
    <location>
        <begin position="268"/>
        <end position="290"/>
    </location>
</feature>
<feature type="transmembrane region" description="Helical" evidence="7">
    <location>
        <begin position="142"/>
        <end position="162"/>
    </location>
</feature>
<dbReference type="InterPro" id="IPR036259">
    <property type="entry name" value="MFS_trans_sf"/>
</dbReference>
<dbReference type="FunFam" id="1.20.1720.10:FF:000004">
    <property type="entry name" value="EmrB/QacA family drug resistance transporter"/>
    <property type="match status" value="1"/>
</dbReference>
<evidence type="ECO:0000256" key="4">
    <source>
        <dbReference type="ARBA" id="ARBA00022692"/>
    </source>
</evidence>
<evidence type="ECO:0000256" key="1">
    <source>
        <dbReference type="ARBA" id="ARBA00004651"/>
    </source>
</evidence>
<dbReference type="Proteomes" id="UP000193978">
    <property type="component" value="Chromosome"/>
</dbReference>
<feature type="transmembrane region" description="Helical" evidence="7">
    <location>
        <begin position="403"/>
        <end position="424"/>
    </location>
</feature>
<dbReference type="GO" id="GO:0005886">
    <property type="term" value="C:plasma membrane"/>
    <property type="evidence" value="ECO:0007669"/>
    <property type="project" value="UniProtKB-SubCell"/>
</dbReference>
<dbReference type="PANTHER" id="PTHR23501:SF197">
    <property type="entry name" value="COMD"/>
    <property type="match status" value="1"/>
</dbReference>
<dbReference type="CDD" id="cd17502">
    <property type="entry name" value="MFS_Azr1_MDR_like"/>
    <property type="match status" value="1"/>
</dbReference>
<dbReference type="AlphaFoldDB" id="A0A1W6MSW0"/>
<dbReference type="Pfam" id="PF07690">
    <property type="entry name" value="MFS_1"/>
    <property type="match status" value="1"/>
</dbReference>
<dbReference type="PANTHER" id="PTHR23501">
    <property type="entry name" value="MAJOR FACILITATOR SUPERFAMILY"/>
    <property type="match status" value="1"/>
</dbReference>
<keyword evidence="6 7" id="KW-0472">Membrane</keyword>
<keyword evidence="5 7" id="KW-1133">Transmembrane helix</keyword>
<feature type="transmembrane region" description="Helical" evidence="7">
    <location>
        <begin position="200"/>
        <end position="219"/>
    </location>
</feature>
<organism evidence="9 10">
    <name type="scientific">Methylocystis bryophila</name>
    <dbReference type="NCBI Taxonomy" id="655015"/>
    <lineage>
        <taxon>Bacteria</taxon>
        <taxon>Pseudomonadati</taxon>
        <taxon>Pseudomonadota</taxon>
        <taxon>Alphaproteobacteria</taxon>
        <taxon>Hyphomicrobiales</taxon>
        <taxon>Methylocystaceae</taxon>
        <taxon>Methylocystis</taxon>
    </lineage>
</organism>
<dbReference type="Gene3D" id="1.20.1720.10">
    <property type="entry name" value="Multidrug resistance protein D"/>
    <property type="match status" value="1"/>
</dbReference>
<accession>A0A1W6MSW0</accession>
<dbReference type="GO" id="GO:0022857">
    <property type="term" value="F:transmembrane transporter activity"/>
    <property type="evidence" value="ECO:0007669"/>
    <property type="project" value="InterPro"/>
</dbReference>
<feature type="transmembrane region" description="Helical" evidence="7">
    <location>
        <begin position="444"/>
        <end position="460"/>
    </location>
</feature>
<comment type="subcellular location">
    <subcellularLocation>
        <location evidence="1">Cell membrane</location>
        <topology evidence="1">Multi-pass membrane protein</topology>
    </subcellularLocation>
</comment>
<feature type="transmembrane region" description="Helical" evidence="7">
    <location>
        <begin position="361"/>
        <end position="382"/>
    </location>
</feature>
<sequence>MTADALPSTAEIRRAFVGLCLAMLLSALDQTIVSAALPTIGLELGDFADSPWIVTAYLVAATIVTPLYGKLADIHGGRIMLLIGVGVFILGSIACALAPSMLALALARALQGLGGGGLLSLAQTIIADLVSPRERGRYQTYFAAVFVLSSIAGPLLGGFFASHLHWSLIFWINVPLGLLALLFVDSSLRRLPVRRHPHELDYIGAALLAAASGLLALALGDRNAAARDVVGLTILSALFWALFAHRLRKADEPFIPLSVLANATARNASLCGAFGLGSFVGISVVAPIYLEGAFALDADGVGVALIAPMIGVVVGATISGRLMPHLARYKAPGLIGLALATAASAFLAFGLQSLSLVALDALLTTISIGVGTTLPISTVSLQNAVERRNLGSATAVMQFSRQIGCALIVALLGALVMDAGAAALEAETASPQAIDALRSAFREVFAATTLCVGCSLFFLARMEEKPLRNSPAS</sequence>
<dbReference type="RefSeq" id="WP_085770716.1">
    <property type="nucleotide sequence ID" value="NZ_AP027149.1"/>
</dbReference>